<dbReference type="VEuPathDB" id="ToxoDB:cyc_09242"/>
<feature type="non-terminal residue" evidence="1">
    <location>
        <position position="137"/>
    </location>
</feature>
<dbReference type="Proteomes" id="UP000095192">
    <property type="component" value="Unassembled WGS sequence"/>
</dbReference>
<evidence type="ECO:0000313" key="2">
    <source>
        <dbReference type="Proteomes" id="UP000095192"/>
    </source>
</evidence>
<evidence type="ECO:0000313" key="1">
    <source>
        <dbReference type="EMBL" id="OEH78564.1"/>
    </source>
</evidence>
<reference evidence="1 2" key="1">
    <citation type="journal article" date="2016" name="BMC Genomics">
        <title>Comparative genomics reveals Cyclospora cayetanensis possesses coccidia-like metabolism and invasion components but unique surface antigens.</title>
        <authorList>
            <person name="Liu S."/>
            <person name="Wang L."/>
            <person name="Zheng H."/>
            <person name="Xu Z."/>
            <person name="Roellig D.M."/>
            <person name="Li N."/>
            <person name="Frace M.A."/>
            <person name="Tang K."/>
            <person name="Arrowood M.J."/>
            <person name="Moss D.M."/>
            <person name="Zhang L."/>
            <person name="Feng Y."/>
            <person name="Xiao L."/>
        </authorList>
    </citation>
    <scope>NUCLEOTIDE SEQUENCE [LARGE SCALE GENOMIC DNA]</scope>
    <source>
        <strain evidence="1 2">CHN_HEN01</strain>
    </source>
</reference>
<dbReference type="VEuPathDB" id="ToxoDB:LOC34621203"/>
<accession>A0A1D3D540</accession>
<protein>
    <submittedName>
        <fullName evidence="1">Uncharacterized protein</fullName>
    </submittedName>
</protein>
<organism evidence="1 2">
    <name type="scientific">Cyclospora cayetanensis</name>
    <dbReference type="NCBI Taxonomy" id="88456"/>
    <lineage>
        <taxon>Eukaryota</taxon>
        <taxon>Sar</taxon>
        <taxon>Alveolata</taxon>
        <taxon>Apicomplexa</taxon>
        <taxon>Conoidasida</taxon>
        <taxon>Coccidia</taxon>
        <taxon>Eucoccidiorida</taxon>
        <taxon>Eimeriorina</taxon>
        <taxon>Eimeriidae</taxon>
        <taxon>Cyclospora</taxon>
    </lineage>
</organism>
<sequence length="137" mass="14683">MCVSNLCAVTVQPELLSPLLPCAIAWQTLRLSNPLLAPTRLQLRSTLCVPSPSTLCERMLGVSPEASACIRMRHGFVKAPEPEGFALSLRAEPILLTLDTLSVILVYQLLAISGALAEAVSTLFPSPGRTQQDDSRG</sequence>
<proteinExistence type="predicted"/>
<name>A0A1D3D540_9EIME</name>
<dbReference type="AlphaFoldDB" id="A0A1D3D540"/>
<gene>
    <name evidence="1" type="ORF">cyc_09242</name>
</gene>
<keyword evidence="2" id="KW-1185">Reference proteome</keyword>
<dbReference type="InParanoid" id="A0A1D3D540"/>
<comment type="caution">
    <text evidence="1">The sequence shown here is derived from an EMBL/GenBank/DDBJ whole genome shotgun (WGS) entry which is preliminary data.</text>
</comment>
<dbReference type="EMBL" id="JROU02000692">
    <property type="protein sequence ID" value="OEH78564.1"/>
    <property type="molecule type" value="Genomic_DNA"/>
</dbReference>